<dbReference type="InterPro" id="IPR003439">
    <property type="entry name" value="ABC_transporter-like_ATP-bd"/>
</dbReference>
<keyword evidence="3" id="KW-0067">ATP-binding</keyword>
<dbReference type="InterPro" id="IPR017871">
    <property type="entry name" value="ABC_transporter-like_CS"/>
</dbReference>
<dbReference type="Gene3D" id="3.40.50.300">
    <property type="entry name" value="P-loop containing nucleotide triphosphate hydrolases"/>
    <property type="match status" value="1"/>
</dbReference>
<dbReference type="Pfam" id="PF00005">
    <property type="entry name" value="ABC_tran"/>
    <property type="match status" value="1"/>
</dbReference>
<accession>A0ABQ5X494</accession>
<dbReference type="EMBL" id="BSNW01000049">
    <property type="protein sequence ID" value="GLQ70074.1"/>
    <property type="molecule type" value="Genomic_DNA"/>
</dbReference>
<evidence type="ECO:0000256" key="5">
    <source>
        <dbReference type="ARBA" id="ARBA00023065"/>
    </source>
</evidence>
<proteinExistence type="predicted"/>
<evidence type="ECO:0000256" key="4">
    <source>
        <dbReference type="ARBA" id="ARBA00022906"/>
    </source>
</evidence>
<evidence type="ECO:0000259" key="6">
    <source>
        <dbReference type="PROSITE" id="PS50893"/>
    </source>
</evidence>
<dbReference type="Proteomes" id="UP001156672">
    <property type="component" value="Unassembled WGS sequence"/>
</dbReference>
<feature type="domain" description="ABC transporter" evidence="6">
    <location>
        <begin position="16"/>
        <end position="230"/>
    </location>
</feature>
<keyword evidence="1" id="KW-0813">Transport</keyword>
<dbReference type="PROSITE" id="PS50893">
    <property type="entry name" value="ABC_TRANSPORTER_2"/>
    <property type="match status" value="1"/>
</dbReference>
<keyword evidence="5" id="KW-0406">Ion transport</keyword>
<keyword evidence="2" id="KW-0547">Nucleotide-binding</keyword>
<keyword evidence="4" id="KW-0864">Zinc transport</keyword>
<reference evidence="8" key="1">
    <citation type="journal article" date="2019" name="Int. J. Syst. Evol. Microbiol.">
        <title>The Global Catalogue of Microorganisms (GCM) 10K type strain sequencing project: providing services to taxonomists for standard genome sequencing and annotation.</title>
        <authorList>
            <consortium name="The Broad Institute Genomics Platform"/>
            <consortium name="The Broad Institute Genome Sequencing Center for Infectious Disease"/>
            <person name="Wu L."/>
            <person name="Ma J."/>
        </authorList>
    </citation>
    <scope>NUCLEOTIDE SEQUENCE [LARGE SCALE GENOMIC DNA]</scope>
    <source>
        <strain evidence="8">NBRC 3250</strain>
    </source>
</reference>
<evidence type="ECO:0000313" key="7">
    <source>
        <dbReference type="EMBL" id="GLQ70074.1"/>
    </source>
</evidence>
<evidence type="ECO:0000256" key="2">
    <source>
        <dbReference type="ARBA" id="ARBA00022741"/>
    </source>
</evidence>
<dbReference type="InterPro" id="IPR050153">
    <property type="entry name" value="Metal_Ion_Import_ABC"/>
</dbReference>
<gene>
    <name evidence="7" type="ORF">GCM10007866_25270</name>
</gene>
<keyword evidence="4" id="KW-0862">Zinc</keyword>
<comment type="caution">
    <text evidence="7">The sequence shown here is derived from an EMBL/GenBank/DDBJ whole genome shotgun (WGS) entry which is preliminary data.</text>
</comment>
<protein>
    <recommendedName>
        <fullName evidence="6">ABC transporter domain-containing protein</fullName>
    </recommendedName>
</protein>
<dbReference type="RefSeq" id="WP_231865420.1">
    <property type="nucleotide sequence ID" value="NZ_BEWL01000005.1"/>
</dbReference>
<dbReference type="InterPro" id="IPR003593">
    <property type="entry name" value="AAA+_ATPase"/>
</dbReference>
<evidence type="ECO:0000256" key="3">
    <source>
        <dbReference type="ARBA" id="ARBA00022840"/>
    </source>
</evidence>
<keyword evidence="8" id="KW-1185">Reference proteome</keyword>
<dbReference type="PANTHER" id="PTHR42734">
    <property type="entry name" value="METAL TRANSPORT SYSTEM ATP-BINDING PROTEIN TM_0124-RELATED"/>
    <property type="match status" value="1"/>
</dbReference>
<organism evidence="7 8">
    <name type="scientific">Gluconobacter albidus</name>
    <dbReference type="NCBI Taxonomy" id="318683"/>
    <lineage>
        <taxon>Bacteria</taxon>
        <taxon>Pseudomonadati</taxon>
        <taxon>Pseudomonadota</taxon>
        <taxon>Alphaproteobacteria</taxon>
        <taxon>Acetobacterales</taxon>
        <taxon>Acetobacteraceae</taxon>
        <taxon>Gluconobacter</taxon>
    </lineage>
</organism>
<evidence type="ECO:0000313" key="8">
    <source>
        <dbReference type="Proteomes" id="UP001156672"/>
    </source>
</evidence>
<evidence type="ECO:0000256" key="1">
    <source>
        <dbReference type="ARBA" id="ARBA00022448"/>
    </source>
</evidence>
<dbReference type="SMART" id="SM00382">
    <property type="entry name" value="AAA"/>
    <property type="match status" value="1"/>
</dbReference>
<dbReference type="SUPFAM" id="SSF52540">
    <property type="entry name" value="P-loop containing nucleoside triphosphate hydrolases"/>
    <property type="match status" value="1"/>
</dbReference>
<dbReference type="PROSITE" id="PS00211">
    <property type="entry name" value="ABC_TRANSPORTER_1"/>
    <property type="match status" value="1"/>
</dbReference>
<dbReference type="InterPro" id="IPR027417">
    <property type="entry name" value="P-loop_NTPase"/>
</dbReference>
<sequence>MMAENKRVCCQPERGLVLRDVTLMAGSTCVLREASLMVPLSGMTLLSGRNGAGKSTLLRAMLGLIPLQAGEILTHGLSPAQARQHIGYMPQSVTDAALLLPAVSHVRAAVDGVRWGLPVRLRSRREEADRLLALTGASTFAHRPLGLLSGGERQRVGLAQALAGNPDLLLLDEPLAALDQAGQERTVRLLRDLTERLGIGIVLTSHETEALSGAVTRVVQLVEGGLHVRV</sequence>
<name>A0ABQ5X494_9PROT</name>